<dbReference type="Gene3D" id="1.25.10.20">
    <property type="entry name" value="Vitellinogen, superhelical"/>
    <property type="match status" value="1"/>
</dbReference>
<evidence type="ECO:0000313" key="3">
    <source>
        <dbReference type="Proteomes" id="UP000234857"/>
    </source>
</evidence>
<dbReference type="InterPro" id="IPR011990">
    <property type="entry name" value="TPR-like_helical_dom_sf"/>
</dbReference>
<evidence type="ECO:0000313" key="2">
    <source>
        <dbReference type="EMBL" id="PLX15234.1"/>
    </source>
</evidence>
<comment type="caution">
    <text evidence="2">The sequence shown here is derived from an EMBL/GenBank/DDBJ whole genome shotgun (WGS) entry which is preliminary data.</text>
</comment>
<name>A0A2N5Z9E8_MUIH1</name>
<keyword evidence="1" id="KW-0472">Membrane</keyword>
<protein>
    <recommendedName>
        <fullName evidence="4">HEAT repeat domain-containing protein</fullName>
    </recommendedName>
</protein>
<dbReference type="InterPro" id="IPR016024">
    <property type="entry name" value="ARM-type_fold"/>
</dbReference>
<organism evidence="2 3">
    <name type="scientific">Muiribacterium halophilum</name>
    <dbReference type="NCBI Taxonomy" id="2053465"/>
    <lineage>
        <taxon>Bacteria</taxon>
        <taxon>Candidatus Muiribacteriota</taxon>
        <taxon>Candidatus Muiribacteriia</taxon>
        <taxon>Candidatus Muiribacteriales</taxon>
        <taxon>Candidatus Muiribacteriaceae</taxon>
        <taxon>Candidatus Muiribacterium</taxon>
    </lineage>
</organism>
<evidence type="ECO:0000256" key="1">
    <source>
        <dbReference type="SAM" id="Phobius"/>
    </source>
</evidence>
<dbReference type="SUPFAM" id="SSF48452">
    <property type="entry name" value="TPR-like"/>
    <property type="match status" value="1"/>
</dbReference>
<keyword evidence="1" id="KW-0812">Transmembrane</keyword>
<dbReference type="SUPFAM" id="SSF48371">
    <property type="entry name" value="ARM repeat"/>
    <property type="match status" value="1"/>
</dbReference>
<gene>
    <name evidence="2" type="ORF">C0601_13500</name>
</gene>
<dbReference type="InterPro" id="IPR011030">
    <property type="entry name" value="Lipovitellin_superhlx_dom"/>
</dbReference>
<dbReference type="EMBL" id="PKTG01000144">
    <property type="protein sequence ID" value="PLX15234.1"/>
    <property type="molecule type" value="Genomic_DNA"/>
</dbReference>
<dbReference type="AlphaFoldDB" id="A0A2N5Z9E8"/>
<sequence>MIDRLIEEKLLYKRGKKILVNQTNTVDFLKDSTVSLESKKNFLDYIKVLEDYNAINALVKNFDQYDEKLSKTIINLIDGLPFSKIEDNLERLITHRDINVRINTLKALGNLLNPELLKIVEPLISHSNAEIRMLALKTYYRIVFNNTVNEYSTLISSEDEHIKKNAYKNLLEFTSIHKEMEELKNITYFDSDLEGIEISTTKTTSNDDKSKDIDIKELYERLSRMEKNSGYSFATLLSISLILLLIVFINFHVLKTNPKDTEIAIKTKPHSKIVVSTDSMVNLNTLENATLALEKGDLDTAEKYFMKVSDKDTKTYNLFNIYMKKKAYEQAAYYFLELSRYSADNIKEYTELLNNIVISGNNTLAIQIAEKLNYFNSKEINTILLVLYKKLDIEKALLFARINNIIDLDILEKAADHYSKIEPQESIRLYEEILTFDLNEEYKEDTINKLLDISLELENNEKKDLLKSLNEKYPENNNIMHSLLDYHKEQQNITDALEIVDKLIKLEPDNKELLKDKIDLLKIISP</sequence>
<feature type="transmembrane region" description="Helical" evidence="1">
    <location>
        <begin position="231"/>
        <end position="253"/>
    </location>
</feature>
<keyword evidence="1" id="KW-1133">Transmembrane helix</keyword>
<evidence type="ECO:0008006" key="4">
    <source>
        <dbReference type="Google" id="ProtNLM"/>
    </source>
</evidence>
<reference evidence="2 3" key="1">
    <citation type="submission" date="2017-11" db="EMBL/GenBank/DDBJ databases">
        <title>Genome-resolved metagenomics identifies genetic mobility, metabolic interactions, and unexpected diversity in perchlorate-reducing communities.</title>
        <authorList>
            <person name="Barnum T.P."/>
            <person name="Figueroa I.A."/>
            <person name="Carlstrom C.I."/>
            <person name="Lucas L.N."/>
            <person name="Engelbrektson A.L."/>
            <person name="Coates J.D."/>
        </authorList>
    </citation>
    <scope>NUCLEOTIDE SEQUENCE [LARGE SCALE GENOMIC DNA]</scope>
    <source>
        <strain evidence="2">BM706</strain>
    </source>
</reference>
<dbReference type="Proteomes" id="UP000234857">
    <property type="component" value="Unassembled WGS sequence"/>
</dbReference>
<proteinExistence type="predicted"/>
<dbReference type="Gene3D" id="1.25.40.10">
    <property type="entry name" value="Tetratricopeptide repeat domain"/>
    <property type="match status" value="1"/>
</dbReference>
<accession>A0A2N5Z9E8</accession>